<dbReference type="Gene3D" id="3.30.559.10">
    <property type="entry name" value="Chloramphenicol acetyltransferase-like domain"/>
    <property type="match status" value="1"/>
</dbReference>
<evidence type="ECO:0000313" key="5">
    <source>
        <dbReference type="Proteomes" id="UP000596660"/>
    </source>
</evidence>
<dbReference type="Gramene" id="AUR62026019-RA">
    <property type="protein sequence ID" value="AUR62026019-RA:cds"/>
    <property type="gene ID" value="AUR62026019"/>
</dbReference>
<dbReference type="InterPro" id="IPR023213">
    <property type="entry name" value="CAT-like_dom_sf"/>
</dbReference>
<proteinExistence type="inferred from homology"/>
<evidence type="ECO:0000256" key="2">
    <source>
        <dbReference type="ARBA" id="ARBA00022679"/>
    </source>
</evidence>
<reference evidence="4" key="1">
    <citation type="journal article" date="2017" name="Nature">
        <title>The genome of Chenopodium quinoa.</title>
        <authorList>
            <person name="Jarvis D.E."/>
            <person name="Ho Y.S."/>
            <person name="Lightfoot D.J."/>
            <person name="Schmoeckel S.M."/>
            <person name="Li B."/>
            <person name="Borm T.J.A."/>
            <person name="Ohyanagi H."/>
            <person name="Mineta K."/>
            <person name="Michell C.T."/>
            <person name="Saber N."/>
            <person name="Kharbatia N.M."/>
            <person name="Rupper R.R."/>
            <person name="Sharp A.R."/>
            <person name="Dally N."/>
            <person name="Boughton B.A."/>
            <person name="Woo Y.H."/>
            <person name="Gao G."/>
            <person name="Schijlen E.G.W.M."/>
            <person name="Guo X."/>
            <person name="Momin A.A."/>
            <person name="Negrao S."/>
            <person name="Al-Babili S."/>
            <person name="Gehring C."/>
            <person name="Roessner U."/>
            <person name="Jung C."/>
            <person name="Murphy K."/>
            <person name="Arold S.T."/>
            <person name="Gojobori T."/>
            <person name="van der Linden C.G."/>
            <person name="van Loo E.N."/>
            <person name="Jellen E.N."/>
            <person name="Maughan P.J."/>
            <person name="Tester M."/>
        </authorList>
    </citation>
    <scope>NUCLEOTIDE SEQUENCE [LARGE SCALE GENOMIC DNA]</scope>
    <source>
        <strain evidence="4">cv. PI 614886</strain>
    </source>
</reference>
<evidence type="ECO:0000256" key="3">
    <source>
        <dbReference type="ARBA" id="ARBA00023315"/>
    </source>
</evidence>
<sequence>RLIKNEKNGRIEIDCNAAGVLFEEAKTTYPLAHYGDFKPNSELRKLVLPTCDYTGGLSSLLLLLTKLTRFKCGAVCLARVTHHFIADGIGQTYFFNSWAMLARGDNLAVLPVHESYKASTFEVLTGHVWRSTRKARGLTGDQCVKLYIVTDGRSRLKDPTLPEGYFGNVTMKTVCIAKAE</sequence>
<keyword evidence="2" id="KW-0808">Transferase</keyword>
<accession>A0A803MAA2</accession>
<comment type="similarity">
    <text evidence="1">Belongs to the plant acyltransferase family.</text>
</comment>
<keyword evidence="3" id="KW-0012">Acyltransferase</keyword>
<dbReference type="Proteomes" id="UP000596660">
    <property type="component" value="Unplaced"/>
</dbReference>
<dbReference type="GO" id="GO:0016747">
    <property type="term" value="F:acyltransferase activity, transferring groups other than amino-acyl groups"/>
    <property type="evidence" value="ECO:0007669"/>
    <property type="project" value="TreeGrafter"/>
</dbReference>
<organism evidence="4 5">
    <name type="scientific">Chenopodium quinoa</name>
    <name type="common">Quinoa</name>
    <dbReference type="NCBI Taxonomy" id="63459"/>
    <lineage>
        <taxon>Eukaryota</taxon>
        <taxon>Viridiplantae</taxon>
        <taxon>Streptophyta</taxon>
        <taxon>Embryophyta</taxon>
        <taxon>Tracheophyta</taxon>
        <taxon>Spermatophyta</taxon>
        <taxon>Magnoliopsida</taxon>
        <taxon>eudicotyledons</taxon>
        <taxon>Gunneridae</taxon>
        <taxon>Pentapetalae</taxon>
        <taxon>Caryophyllales</taxon>
        <taxon>Chenopodiaceae</taxon>
        <taxon>Chenopodioideae</taxon>
        <taxon>Atripliceae</taxon>
        <taxon>Chenopodium</taxon>
    </lineage>
</organism>
<dbReference type="InterPro" id="IPR050317">
    <property type="entry name" value="Plant_Fungal_Acyltransferase"/>
</dbReference>
<dbReference type="PANTHER" id="PTHR31642">
    <property type="entry name" value="TRICHOTHECENE 3-O-ACETYLTRANSFERASE"/>
    <property type="match status" value="1"/>
</dbReference>
<reference evidence="4" key="2">
    <citation type="submission" date="2021-03" db="UniProtKB">
        <authorList>
            <consortium name="EnsemblPlants"/>
        </authorList>
    </citation>
    <scope>IDENTIFICATION</scope>
</reference>
<evidence type="ECO:0000313" key="4">
    <source>
        <dbReference type="EnsemblPlants" id="AUR62026019-RA:cds"/>
    </source>
</evidence>
<dbReference type="OMA" id="CLARVTH"/>
<dbReference type="AlphaFoldDB" id="A0A803MAA2"/>
<dbReference type="EnsemblPlants" id="AUR62026019-RA">
    <property type="protein sequence ID" value="AUR62026019-RA:cds"/>
    <property type="gene ID" value="AUR62026019"/>
</dbReference>
<dbReference type="Pfam" id="PF02458">
    <property type="entry name" value="Transferase"/>
    <property type="match status" value="2"/>
</dbReference>
<keyword evidence="5" id="KW-1185">Reference proteome</keyword>
<protein>
    <submittedName>
        <fullName evidence="4">Uncharacterized protein</fullName>
    </submittedName>
</protein>
<name>A0A803MAA2_CHEQI</name>
<evidence type="ECO:0000256" key="1">
    <source>
        <dbReference type="ARBA" id="ARBA00009861"/>
    </source>
</evidence>
<dbReference type="PANTHER" id="PTHR31642:SF11">
    <property type="entry name" value="SHIKIMATE O-HYDROXYCINNAMOYLTRANSFERASE"/>
    <property type="match status" value="1"/>
</dbReference>